<comment type="subcellular location">
    <subcellularLocation>
        <location evidence="1">Cytoplasm</location>
    </subcellularLocation>
</comment>
<gene>
    <name evidence="1" type="primary">fliW</name>
    <name evidence="2" type="ORF">KQI42_01570</name>
</gene>
<comment type="subunit">
    <text evidence="1">Interacts with translational regulator CsrA and flagellin(s).</text>
</comment>
<dbReference type="NCBIfam" id="NF009793">
    <property type="entry name" value="PRK13285.1-1"/>
    <property type="match status" value="1"/>
</dbReference>
<dbReference type="HAMAP" id="MF_01185">
    <property type="entry name" value="FliW"/>
    <property type="match status" value="1"/>
</dbReference>
<dbReference type="Pfam" id="PF02623">
    <property type="entry name" value="FliW"/>
    <property type="match status" value="1"/>
</dbReference>
<evidence type="ECO:0000256" key="1">
    <source>
        <dbReference type="HAMAP-Rule" id="MF_01185"/>
    </source>
</evidence>
<dbReference type="RefSeq" id="WP_216516060.1">
    <property type="nucleotide sequence ID" value="NZ_JAHLPM010000001.1"/>
</dbReference>
<dbReference type="PANTHER" id="PTHR39190:SF1">
    <property type="entry name" value="FLAGELLAR ASSEMBLY FACTOR FLIW"/>
    <property type="match status" value="1"/>
</dbReference>
<sequence length="149" mass="17227">MKINTKYFGEIEVVEEKIIEFQEGIPGFEEEKKFVIINNPDSENPFDWLQAINDPNLSFAIVNPFIVFDDYDVRIPDSAIDKLKLENEKDIVIYTIVVVPEDVNKMTTNLLGPIVINSKERLGKQIILDDERYTTRHYIFSQNSEIGGE</sequence>
<keyword evidence="1" id="KW-0963">Cytoplasm</keyword>
<dbReference type="Proteomes" id="UP000749471">
    <property type="component" value="Unassembled WGS sequence"/>
</dbReference>
<keyword evidence="1" id="KW-0143">Chaperone</keyword>
<keyword evidence="1" id="KW-0810">Translation regulation</keyword>
<evidence type="ECO:0000313" key="2">
    <source>
        <dbReference type="EMBL" id="MBU5436675.1"/>
    </source>
</evidence>
<proteinExistence type="inferred from homology"/>
<keyword evidence="2" id="KW-0966">Cell projection</keyword>
<accession>A0ABS6E2L1</accession>
<dbReference type="PANTHER" id="PTHR39190">
    <property type="entry name" value="FLAGELLAR ASSEMBLY FACTOR FLIW"/>
    <property type="match status" value="1"/>
</dbReference>
<comment type="caution">
    <text evidence="2">The sequence shown here is derived from an EMBL/GenBank/DDBJ whole genome shotgun (WGS) entry which is preliminary data.</text>
</comment>
<keyword evidence="3" id="KW-1185">Reference proteome</keyword>
<protein>
    <recommendedName>
        <fullName evidence="1">Flagellar assembly factor FliW</fullName>
    </recommendedName>
</protein>
<name>A0ABS6E2L1_9FIRM</name>
<keyword evidence="2" id="KW-0969">Cilium</keyword>
<keyword evidence="2" id="KW-0282">Flagellum</keyword>
<dbReference type="EMBL" id="JAHLPM010000001">
    <property type="protein sequence ID" value="MBU5436675.1"/>
    <property type="molecule type" value="Genomic_DNA"/>
</dbReference>
<reference evidence="2 3" key="1">
    <citation type="submission" date="2021-06" db="EMBL/GenBank/DDBJ databases">
        <authorList>
            <person name="Sun Q."/>
            <person name="Li D."/>
        </authorList>
    </citation>
    <scope>NUCLEOTIDE SEQUENCE [LARGE SCALE GENOMIC DNA]</scope>
    <source>
        <strain evidence="2 3">MSJ-40</strain>
    </source>
</reference>
<organism evidence="2 3">
    <name type="scientific">Tissierella simiarum</name>
    <dbReference type="NCBI Taxonomy" id="2841534"/>
    <lineage>
        <taxon>Bacteria</taxon>
        <taxon>Bacillati</taxon>
        <taxon>Bacillota</taxon>
        <taxon>Tissierellia</taxon>
        <taxon>Tissierellales</taxon>
        <taxon>Tissierellaceae</taxon>
        <taxon>Tissierella</taxon>
    </lineage>
</organism>
<dbReference type="InterPro" id="IPR003775">
    <property type="entry name" value="Flagellar_assembly_factor_FliW"/>
</dbReference>
<comment type="similarity">
    <text evidence="1">Belongs to the FliW family.</text>
</comment>
<keyword evidence="1" id="KW-1005">Bacterial flagellum biogenesis</keyword>
<comment type="function">
    <text evidence="1">Acts as an anti-CsrA protein, binds CsrA and prevents it from repressing translation of its target genes, one of which is flagellin. Binds to flagellin and participates in the assembly of the flagellum.</text>
</comment>
<evidence type="ECO:0000313" key="3">
    <source>
        <dbReference type="Proteomes" id="UP000749471"/>
    </source>
</evidence>